<sequence>MASSKPGSFQFSSKDAKKIMASRPVQKATERMANVGLAAFRKEASKHARTGQLASRVRREPARGWDGRPGQRIVSYRDGNQPALLGTRRSRPVHAMQAAQRAMAQKRRY</sequence>
<accession>G9FH35</accession>
<evidence type="ECO:0000256" key="1">
    <source>
        <dbReference type="SAM" id="MobiDB-lite"/>
    </source>
</evidence>
<reference evidence="2 3" key="1">
    <citation type="submission" date="2011-06" db="EMBL/GenBank/DDBJ databases">
        <title>Two lysogenic phages can combine to generate a single lytic phage.</title>
        <authorList>
            <person name="Petrovski S."/>
        </authorList>
    </citation>
    <scope>NUCLEOTIDE SEQUENCE [LARGE SCALE GENOMIC DNA]</scope>
</reference>
<proteinExistence type="predicted"/>
<evidence type="ECO:0000313" key="2">
    <source>
        <dbReference type="EMBL" id="AEV51864.1"/>
    </source>
</evidence>
<organism evidence="2 3">
    <name type="scientific">Rhodococcus phage REQ2</name>
    <dbReference type="NCBI Taxonomy" id="1109713"/>
    <lineage>
        <taxon>Viruses</taxon>
        <taxon>Duplodnaviria</taxon>
        <taxon>Heunggongvirae</taxon>
        <taxon>Uroviricota</taxon>
        <taxon>Caudoviricetes</taxon>
        <taxon>Caudoviricetes incertae sedis</taxon>
        <taxon>Melbournevirus</taxon>
        <taxon>Melbournevirus REQ2</taxon>
    </lineage>
</organism>
<evidence type="ECO:0000313" key="3">
    <source>
        <dbReference type="Proteomes" id="UP000005427"/>
    </source>
</evidence>
<feature type="compositionally biased region" description="Polar residues" evidence="1">
    <location>
        <begin position="1"/>
        <end position="13"/>
    </location>
</feature>
<keyword evidence="3" id="KW-1185">Reference proteome</keyword>
<dbReference type="EMBL" id="JN116823">
    <property type="protein sequence ID" value="AEV51864.1"/>
    <property type="molecule type" value="Genomic_DNA"/>
</dbReference>
<name>G9FH35_9CAUD</name>
<dbReference type="Proteomes" id="UP000005427">
    <property type="component" value="Segment"/>
</dbReference>
<dbReference type="GeneID" id="11541337"/>
<dbReference type="KEGG" id="vg:11541337"/>
<dbReference type="RefSeq" id="YP_005087054.1">
    <property type="nucleotide sequence ID" value="NC_016652.1"/>
</dbReference>
<evidence type="ECO:0008006" key="4">
    <source>
        <dbReference type="Google" id="ProtNLM"/>
    </source>
</evidence>
<feature type="compositionally biased region" description="Basic and acidic residues" evidence="1">
    <location>
        <begin position="57"/>
        <end position="66"/>
    </location>
</feature>
<feature type="region of interest" description="Disordered" evidence="1">
    <location>
        <begin position="43"/>
        <end position="95"/>
    </location>
</feature>
<dbReference type="OrthoDB" id="41189at10239"/>
<protein>
    <recommendedName>
        <fullName evidence="4">Phage protein</fullName>
    </recommendedName>
</protein>
<feature type="region of interest" description="Disordered" evidence="1">
    <location>
        <begin position="1"/>
        <end position="27"/>
    </location>
</feature>